<evidence type="ECO:0000259" key="1">
    <source>
        <dbReference type="PROSITE" id="PS50404"/>
    </source>
</evidence>
<dbReference type="Proteomes" id="UP001595548">
    <property type="component" value="Unassembled WGS sequence"/>
</dbReference>
<dbReference type="Gene3D" id="3.40.30.10">
    <property type="entry name" value="Glutaredoxin"/>
    <property type="match status" value="1"/>
</dbReference>
<dbReference type="Gene3D" id="1.20.1050.10">
    <property type="match status" value="1"/>
</dbReference>
<dbReference type="EMBL" id="JBHRTL010000031">
    <property type="protein sequence ID" value="MFC3156836.1"/>
    <property type="molecule type" value="Genomic_DNA"/>
</dbReference>
<accession>A0ABV7HZU6</accession>
<evidence type="ECO:0000313" key="3">
    <source>
        <dbReference type="Proteomes" id="UP001595548"/>
    </source>
</evidence>
<name>A0ABV7HZU6_9GAMM</name>
<dbReference type="InterPro" id="IPR036249">
    <property type="entry name" value="Thioredoxin-like_sf"/>
</dbReference>
<dbReference type="Pfam" id="PF13417">
    <property type="entry name" value="GST_N_3"/>
    <property type="match status" value="1"/>
</dbReference>
<gene>
    <name evidence="2" type="ORF">ACFOEB_16620</name>
</gene>
<dbReference type="SUPFAM" id="SSF52833">
    <property type="entry name" value="Thioredoxin-like"/>
    <property type="match status" value="1"/>
</dbReference>
<feature type="domain" description="GST N-terminal" evidence="1">
    <location>
        <begin position="1"/>
        <end position="73"/>
    </location>
</feature>
<keyword evidence="3" id="KW-1185">Reference proteome</keyword>
<protein>
    <submittedName>
        <fullName evidence="2">Glutathione S-transferase family protein</fullName>
    </submittedName>
</protein>
<dbReference type="RefSeq" id="WP_382418264.1">
    <property type="nucleotide sequence ID" value="NZ_AP031500.1"/>
</dbReference>
<reference evidence="3" key="1">
    <citation type="journal article" date="2019" name="Int. J. Syst. Evol. Microbiol.">
        <title>The Global Catalogue of Microorganisms (GCM) 10K type strain sequencing project: providing services to taxonomists for standard genome sequencing and annotation.</title>
        <authorList>
            <consortium name="The Broad Institute Genomics Platform"/>
            <consortium name="The Broad Institute Genome Sequencing Center for Infectious Disease"/>
            <person name="Wu L."/>
            <person name="Ma J."/>
        </authorList>
    </citation>
    <scope>NUCLEOTIDE SEQUENCE [LARGE SCALE GENOMIC DNA]</scope>
    <source>
        <strain evidence="3">KCTC 52141</strain>
    </source>
</reference>
<evidence type="ECO:0000313" key="2">
    <source>
        <dbReference type="EMBL" id="MFC3156836.1"/>
    </source>
</evidence>
<sequence>MKLYGSYTSPFVRHCRIALLESGLEFELIETDNKASAQQSPTQKVPFLQDGDIALTDSTAIVKYTREKSGHTYFADISEYDGFCLVNTSLDACVNLFFLERDGISTEQSSYLQRQQARVDSTLSELNQMPLPMGAPYGDMAIRLACYLAWGLYRQRLSLEAYPNLENFLQQINDYQPFAATAPPPL</sequence>
<dbReference type="InterPro" id="IPR004045">
    <property type="entry name" value="Glutathione_S-Trfase_N"/>
</dbReference>
<organism evidence="2 3">
    <name type="scientific">Gilvimarinus japonicus</name>
    <dbReference type="NCBI Taxonomy" id="1796469"/>
    <lineage>
        <taxon>Bacteria</taxon>
        <taxon>Pseudomonadati</taxon>
        <taxon>Pseudomonadota</taxon>
        <taxon>Gammaproteobacteria</taxon>
        <taxon>Cellvibrionales</taxon>
        <taxon>Cellvibrionaceae</taxon>
        <taxon>Gilvimarinus</taxon>
    </lineage>
</organism>
<dbReference type="PROSITE" id="PS50404">
    <property type="entry name" value="GST_NTER"/>
    <property type="match status" value="1"/>
</dbReference>
<comment type="caution">
    <text evidence="2">The sequence shown here is derived from an EMBL/GenBank/DDBJ whole genome shotgun (WGS) entry which is preliminary data.</text>
</comment>
<proteinExistence type="predicted"/>
<dbReference type="CDD" id="cd00570">
    <property type="entry name" value="GST_N_family"/>
    <property type="match status" value="1"/>
</dbReference>